<accession>A0AAJ7P921</accession>
<feature type="transmembrane region" description="Helical" evidence="7">
    <location>
        <begin position="144"/>
        <end position="164"/>
    </location>
</feature>
<organism evidence="8 9">
    <name type="scientific">Galendromus occidentalis</name>
    <name type="common">western predatory mite</name>
    <dbReference type="NCBI Taxonomy" id="34638"/>
    <lineage>
        <taxon>Eukaryota</taxon>
        <taxon>Metazoa</taxon>
        <taxon>Ecdysozoa</taxon>
        <taxon>Arthropoda</taxon>
        <taxon>Chelicerata</taxon>
        <taxon>Arachnida</taxon>
        <taxon>Acari</taxon>
        <taxon>Parasitiformes</taxon>
        <taxon>Mesostigmata</taxon>
        <taxon>Gamasina</taxon>
        <taxon>Phytoseioidea</taxon>
        <taxon>Phytoseiidae</taxon>
        <taxon>Typhlodrominae</taxon>
        <taxon>Galendromus</taxon>
    </lineage>
</organism>
<dbReference type="PANTHER" id="PTHR11266">
    <property type="entry name" value="PEROXISOMAL MEMBRANE PROTEIN 2, PXMP2 MPV17"/>
    <property type="match status" value="1"/>
</dbReference>
<comment type="similarity">
    <text evidence="2 7">Belongs to the peroxisomal membrane protein PXMP2/4 family.</text>
</comment>
<dbReference type="GO" id="GO:1901858">
    <property type="term" value="P:regulation of mitochondrial DNA metabolic process"/>
    <property type="evidence" value="ECO:0007669"/>
    <property type="project" value="TreeGrafter"/>
</dbReference>
<dbReference type="InterPro" id="IPR007248">
    <property type="entry name" value="Mpv17_PMP22"/>
</dbReference>
<comment type="subcellular location">
    <subcellularLocation>
        <location evidence="1">Membrane</location>
        <topology evidence="1">Multi-pass membrane protein</topology>
    </subcellularLocation>
</comment>
<evidence type="ECO:0000256" key="7">
    <source>
        <dbReference type="RuleBase" id="RU363053"/>
    </source>
</evidence>
<dbReference type="PANTHER" id="PTHR11266:SF17">
    <property type="entry name" value="PROTEIN MPV17"/>
    <property type="match status" value="1"/>
</dbReference>
<feature type="transmembrane region" description="Helical" evidence="7">
    <location>
        <begin position="202"/>
        <end position="220"/>
    </location>
</feature>
<feature type="transmembrane region" description="Helical" evidence="7">
    <location>
        <begin position="105"/>
        <end position="124"/>
    </location>
</feature>
<evidence type="ECO:0000313" key="8">
    <source>
        <dbReference type="Proteomes" id="UP000694867"/>
    </source>
</evidence>
<evidence type="ECO:0000256" key="3">
    <source>
        <dbReference type="ARBA" id="ARBA00022692"/>
    </source>
</evidence>
<dbReference type="Proteomes" id="UP000694867">
    <property type="component" value="Unplaced"/>
</dbReference>
<dbReference type="GeneID" id="100899945"/>
<proteinExistence type="inferred from homology"/>
<dbReference type="GO" id="GO:0005739">
    <property type="term" value="C:mitochondrion"/>
    <property type="evidence" value="ECO:0007669"/>
    <property type="project" value="TreeGrafter"/>
</dbReference>
<keyword evidence="4 7" id="KW-1133">Transmembrane helix</keyword>
<sequence length="250" mass="28341">MNSNSKSAGPRIGRYLTRNDDQCFKEFLNDSDSTHREGGRTPHPELTEGEMNRFFLLRAYHRANTSSPKTTQIVTTATLMAAGDVIAQKAIEEKDSIDFKRTARFFFIGLIYVGPVLSTWYYRLDRLLPKEAKYRAMKMMAIDQGIFAPIFLPGFLAVAGAVHLQKSDEIIETIKHDAVTVILSNWMLWPAAQVINFNFVPLPYRILFASGIALFWNIYLSWMSNQGVQRATANHPGEKSMADLSDNRPE</sequence>
<protein>
    <recommendedName>
        <fullName evidence="6">Mitochondrial inner membrane protein Mpv17</fullName>
    </recommendedName>
</protein>
<reference evidence="9" key="1">
    <citation type="submission" date="2025-08" db="UniProtKB">
        <authorList>
            <consortium name="RefSeq"/>
        </authorList>
    </citation>
    <scope>IDENTIFICATION</scope>
</reference>
<dbReference type="RefSeq" id="XP_018493972.1">
    <property type="nucleotide sequence ID" value="XM_018638456.1"/>
</dbReference>
<keyword evidence="5 7" id="KW-0472">Membrane</keyword>
<evidence type="ECO:0000256" key="6">
    <source>
        <dbReference type="ARBA" id="ARBA00049743"/>
    </source>
</evidence>
<evidence type="ECO:0000256" key="5">
    <source>
        <dbReference type="ARBA" id="ARBA00023136"/>
    </source>
</evidence>
<dbReference type="Pfam" id="PF04117">
    <property type="entry name" value="Mpv17_PMP22"/>
    <property type="match status" value="1"/>
</dbReference>
<gene>
    <name evidence="9" type="primary">LOC100899945</name>
</gene>
<evidence type="ECO:0000256" key="4">
    <source>
        <dbReference type="ARBA" id="ARBA00022989"/>
    </source>
</evidence>
<evidence type="ECO:0000256" key="1">
    <source>
        <dbReference type="ARBA" id="ARBA00004141"/>
    </source>
</evidence>
<dbReference type="GO" id="GO:0016020">
    <property type="term" value="C:membrane"/>
    <property type="evidence" value="ECO:0007669"/>
    <property type="project" value="UniProtKB-SubCell"/>
</dbReference>
<keyword evidence="3 7" id="KW-0812">Transmembrane</keyword>
<evidence type="ECO:0000313" key="9">
    <source>
        <dbReference type="RefSeq" id="XP_018493972.1"/>
    </source>
</evidence>
<keyword evidence="8" id="KW-1185">Reference proteome</keyword>
<dbReference type="AlphaFoldDB" id="A0AAJ7P921"/>
<name>A0AAJ7P921_9ACAR</name>
<dbReference type="GO" id="GO:0015267">
    <property type="term" value="F:channel activity"/>
    <property type="evidence" value="ECO:0007669"/>
    <property type="project" value="TreeGrafter"/>
</dbReference>
<evidence type="ECO:0000256" key="2">
    <source>
        <dbReference type="ARBA" id="ARBA00006824"/>
    </source>
</evidence>